<dbReference type="EMBL" id="LR797318">
    <property type="protein sequence ID" value="CAB4202523.1"/>
    <property type="molecule type" value="Genomic_DNA"/>
</dbReference>
<evidence type="ECO:0000313" key="4">
    <source>
        <dbReference type="EMBL" id="CAB4215259.1"/>
    </source>
</evidence>
<organism evidence="1">
    <name type="scientific">uncultured Caudovirales phage</name>
    <dbReference type="NCBI Taxonomy" id="2100421"/>
    <lineage>
        <taxon>Viruses</taxon>
        <taxon>Duplodnaviria</taxon>
        <taxon>Heunggongvirae</taxon>
        <taxon>Uroviricota</taxon>
        <taxon>Caudoviricetes</taxon>
        <taxon>Peduoviridae</taxon>
        <taxon>Maltschvirus</taxon>
        <taxon>Maltschvirus maltsch</taxon>
    </lineage>
</organism>
<protein>
    <submittedName>
        <fullName evidence="1">Uncharacterized protein</fullName>
    </submittedName>
</protein>
<dbReference type="EMBL" id="LR797424">
    <property type="protein sequence ID" value="CAB4215259.1"/>
    <property type="molecule type" value="Genomic_DNA"/>
</dbReference>
<evidence type="ECO:0000313" key="2">
    <source>
        <dbReference type="EMBL" id="CAB4183913.1"/>
    </source>
</evidence>
<evidence type="ECO:0000313" key="3">
    <source>
        <dbReference type="EMBL" id="CAB4202523.1"/>
    </source>
</evidence>
<reference evidence="1" key="1">
    <citation type="submission" date="2020-05" db="EMBL/GenBank/DDBJ databases">
        <authorList>
            <person name="Chiriac C."/>
            <person name="Salcher M."/>
            <person name="Ghai R."/>
            <person name="Kavagutti S V."/>
        </authorList>
    </citation>
    <scope>NUCLEOTIDE SEQUENCE</scope>
</reference>
<gene>
    <name evidence="1" type="ORF">UFOVP1022_21</name>
    <name evidence="2" type="ORF">UFOVP1110_20</name>
    <name evidence="3" type="ORF">UFOVP1378_22</name>
    <name evidence="4" type="ORF">UFOVP1474_7</name>
    <name evidence="5" type="ORF">UFOVP1561_6</name>
</gene>
<name>A0A6J5QGZ7_9CAUD</name>
<dbReference type="EMBL" id="LR796978">
    <property type="protein sequence ID" value="CAB4178924.1"/>
    <property type="molecule type" value="Genomic_DNA"/>
</dbReference>
<evidence type="ECO:0000313" key="1">
    <source>
        <dbReference type="EMBL" id="CAB4178924.1"/>
    </source>
</evidence>
<accession>A0A6J5QGZ7</accession>
<evidence type="ECO:0000313" key="5">
    <source>
        <dbReference type="EMBL" id="CAB5229723.1"/>
    </source>
</evidence>
<dbReference type="EMBL" id="LR797052">
    <property type="protein sequence ID" value="CAB4183913.1"/>
    <property type="molecule type" value="Genomic_DNA"/>
</dbReference>
<dbReference type="EMBL" id="LR798406">
    <property type="protein sequence ID" value="CAB5229723.1"/>
    <property type="molecule type" value="Genomic_DNA"/>
</dbReference>
<proteinExistence type="predicted"/>
<sequence>MNELEQLKYENEFLKEKIKDCERHMTDQQKYRMKIERQHMELDFALERKE</sequence>